<dbReference type="InterPro" id="IPR052913">
    <property type="entry name" value="Glycopeptide_resist_protein"/>
</dbReference>
<dbReference type="InterPro" id="IPR007391">
    <property type="entry name" value="Vancomycin_resist_VanW"/>
</dbReference>
<protein>
    <submittedName>
        <fullName evidence="4">VanW family protein</fullName>
    </submittedName>
</protein>
<reference evidence="4 5" key="1">
    <citation type="submission" date="2020-10" db="EMBL/GenBank/DDBJ databases">
        <title>Haloactinobacterium sp. RN3S43, a bacterium isolated from saline soil.</title>
        <authorList>
            <person name="Sun J.-Q."/>
        </authorList>
    </citation>
    <scope>NUCLEOTIDE SEQUENCE [LARGE SCALE GENOMIC DNA]</scope>
    <source>
        <strain evidence="4 5">RN3S43</strain>
    </source>
</reference>
<dbReference type="PANTHER" id="PTHR35788:SF1">
    <property type="entry name" value="EXPORTED PROTEIN"/>
    <property type="match status" value="1"/>
</dbReference>
<keyword evidence="2" id="KW-0812">Transmembrane</keyword>
<name>A0A7M1SS79_9MICO</name>
<proteinExistence type="predicted"/>
<evidence type="ECO:0000256" key="2">
    <source>
        <dbReference type="SAM" id="Phobius"/>
    </source>
</evidence>
<feature type="domain" description="YoaR-like putative peptidoglycan binding" evidence="3">
    <location>
        <begin position="411"/>
        <end position="477"/>
    </location>
</feature>
<evidence type="ECO:0000313" key="4">
    <source>
        <dbReference type="EMBL" id="QOR69844.1"/>
    </source>
</evidence>
<feature type="compositionally biased region" description="Acidic residues" evidence="1">
    <location>
        <begin position="7"/>
        <end position="16"/>
    </location>
</feature>
<evidence type="ECO:0000256" key="1">
    <source>
        <dbReference type="SAM" id="MobiDB-lite"/>
    </source>
</evidence>
<dbReference type="EMBL" id="CP063169">
    <property type="protein sequence ID" value="QOR69844.1"/>
    <property type="molecule type" value="Genomic_DNA"/>
</dbReference>
<dbReference type="AlphaFoldDB" id="A0A7M1SS79"/>
<accession>A0A7M1SS79</accession>
<keyword evidence="2" id="KW-0472">Membrane</keyword>
<evidence type="ECO:0000259" key="3">
    <source>
        <dbReference type="Pfam" id="PF12229"/>
    </source>
</evidence>
<dbReference type="PANTHER" id="PTHR35788">
    <property type="entry name" value="EXPORTED PROTEIN-RELATED"/>
    <property type="match status" value="1"/>
</dbReference>
<dbReference type="InterPro" id="IPR022029">
    <property type="entry name" value="YoaR-like_PG-bd"/>
</dbReference>
<dbReference type="KEGG" id="halt:IM660_14440"/>
<gene>
    <name evidence="4" type="ORF">IM660_14440</name>
</gene>
<dbReference type="Proteomes" id="UP000593758">
    <property type="component" value="Chromosome"/>
</dbReference>
<keyword evidence="5" id="KW-1185">Reference proteome</keyword>
<feature type="compositionally biased region" description="Acidic residues" evidence="1">
    <location>
        <begin position="38"/>
        <end position="114"/>
    </location>
</feature>
<organism evidence="4 5">
    <name type="scientific">Ruania alkalisoli</name>
    <dbReference type="NCBI Taxonomy" id="2779775"/>
    <lineage>
        <taxon>Bacteria</taxon>
        <taxon>Bacillati</taxon>
        <taxon>Actinomycetota</taxon>
        <taxon>Actinomycetes</taxon>
        <taxon>Micrococcales</taxon>
        <taxon>Ruaniaceae</taxon>
        <taxon>Ruania</taxon>
    </lineage>
</organism>
<dbReference type="RefSeq" id="WP_193496527.1">
    <property type="nucleotide sequence ID" value="NZ_CP063169.1"/>
</dbReference>
<dbReference type="Pfam" id="PF04294">
    <property type="entry name" value="VanW"/>
    <property type="match status" value="1"/>
</dbReference>
<feature type="transmembrane region" description="Helical" evidence="2">
    <location>
        <begin position="174"/>
        <end position="196"/>
    </location>
</feature>
<dbReference type="Pfam" id="PF12229">
    <property type="entry name" value="PG_binding_4"/>
    <property type="match status" value="1"/>
</dbReference>
<sequence>MSVRDEETPEPDEGTDPEQAQTGAEPGDGASDQPAEALPDDQSEPEGEFEPESESEPEPEPESDGTEPDPEVEAAPEPELDPEGEPEGEGEPEPEFDSDIGSEPETDPASEPEPEPAPAPDSEPDPEPEPQPDRDADISADEPETIVLPAQPDPTPDETDVTPTKKKRRRGRRAVLIAAGALVLLGGGYVAGAWYLGDRVPGDTTVAGVNISGLPIDEAERVLTEGLAEETTAPVDVSFGQITAEVDPTSAGLALDTAATVDSVTGFTLDPRRVFGHLFGMGEQPPVLDVDDEALTGALRGLAENLDEPPVEGAIDFTDGEPVITEPVDGTGLDVDGAAEVLAEEWLTADGTVELPATVLTPTIDDAVIEDAMTTQVEPMLSGPVTVEVNGETTELSAAEVAAAAAMQADGSTLTLVLDGEPLANLITERVPSVGESPQDAQIVLEGGEPTIIPAVTGTGLDPAELADAVASAAVASDAEERTAAVELAQTEPEFSTEDAEALGVTEVIGTYRTPYPSDPVRTENLIAGTSHINGTLLKPDEQFSLLEALRPISTANGYTVSGVVVNGFHSDAIGGGLSQVSTTTFNAAYESGLTDITHQPHSRWFSRYPEGREATVFDPSIDMVFENNTGYGVLIQAYVTDSHVVVTMWGTDVFDVNIDVSGRYNFTQPQTLYNPDPQCHAEPGGQQGFSVTVSRTVTRDGEVVEDDSYSHTYSPWNRVICGEEPTEEPSEDSSED</sequence>
<evidence type="ECO:0000313" key="5">
    <source>
        <dbReference type="Proteomes" id="UP000593758"/>
    </source>
</evidence>
<feature type="region of interest" description="Disordered" evidence="1">
    <location>
        <begin position="1"/>
        <end position="170"/>
    </location>
</feature>
<keyword evidence="2" id="KW-1133">Transmembrane helix</keyword>